<comment type="caution">
    <text evidence="4">The sequence shown here is derived from an EMBL/GenBank/DDBJ whole genome shotgun (WGS) entry which is preliminary data.</text>
</comment>
<dbReference type="Proteomes" id="UP000590542">
    <property type="component" value="Unassembled WGS sequence"/>
</dbReference>
<dbReference type="Gene3D" id="3.40.50.720">
    <property type="entry name" value="NAD(P)-binding Rossmann-like Domain"/>
    <property type="match status" value="1"/>
</dbReference>
<proteinExistence type="inferred from homology"/>
<dbReference type="InterPro" id="IPR002347">
    <property type="entry name" value="SDR_fam"/>
</dbReference>
<evidence type="ECO:0000256" key="3">
    <source>
        <dbReference type="RuleBase" id="RU000363"/>
    </source>
</evidence>
<sequence>MKETKEYKKVILITGGSEGLGKEIAKKLCKDNDVVILSNHQDTLEDTLKELGCDGYFCDITNAENIKSVVSEIEDKYKKINVLINNAGIWVGGELDDNEYGDIAKVILVNTVGTINMTKAVLPVMKKQKSGKIININSVNGIEVKPGRSVYIASKWAITGFTKAMSKELEKYNIKIVGIYPGLMKTNLFKNASADRDMSEAMDPEKVARIVEIAVFFDDVNLDEIVIRKNEY</sequence>
<dbReference type="PRINTS" id="PR00081">
    <property type="entry name" value="GDHRDH"/>
</dbReference>
<dbReference type="CDD" id="cd05233">
    <property type="entry name" value="SDR_c"/>
    <property type="match status" value="1"/>
</dbReference>
<dbReference type="PRINTS" id="PR00080">
    <property type="entry name" value="SDRFAMILY"/>
</dbReference>
<dbReference type="AlphaFoldDB" id="A0A7X9HSY0"/>
<evidence type="ECO:0000256" key="2">
    <source>
        <dbReference type="ARBA" id="ARBA00023002"/>
    </source>
</evidence>
<dbReference type="SUPFAM" id="SSF51735">
    <property type="entry name" value="NAD(P)-binding Rossmann-fold domains"/>
    <property type="match status" value="1"/>
</dbReference>
<comment type="similarity">
    <text evidence="1 3">Belongs to the short-chain dehydrogenases/reductases (SDR) family.</text>
</comment>
<keyword evidence="2" id="KW-0560">Oxidoreductase</keyword>
<evidence type="ECO:0000313" key="4">
    <source>
        <dbReference type="EMBL" id="NMB91852.1"/>
    </source>
</evidence>
<accession>A0A7X9HSY0</accession>
<evidence type="ECO:0000256" key="1">
    <source>
        <dbReference type="ARBA" id="ARBA00006484"/>
    </source>
</evidence>
<dbReference type="GO" id="GO:0016491">
    <property type="term" value="F:oxidoreductase activity"/>
    <property type="evidence" value="ECO:0007669"/>
    <property type="project" value="UniProtKB-KW"/>
</dbReference>
<gene>
    <name evidence="4" type="ORF">GYA37_03335</name>
</gene>
<dbReference type="InterPro" id="IPR036291">
    <property type="entry name" value="NAD(P)-bd_dom_sf"/>
</dbReference>
<dbReference type="GO" id="GO:0016020">
    <property type="term" value="C:membrane"/>
    <property type="evidence" value="ECO:0007669"/>
    <property type="project" value="TreeGrafter"/>
</dbReference>
<dbReference type="PANTHER" id="PTHR44196:SF1">
    <property type="entry name" value="DEHYDROGENASE_REDUCTASE SDR FAMILY MEMBER 7B"/>
    <property type="match status" value="1"/>
</dbReference>
<dbReference type="Pfam" id="PF00106">
    <property type="entry name" value="adh_short"/>
    <property type="match status" value="1"/>
</dbReference>
<reference evidence="4 5" key="1">
    <citation type="journal article" date="2020" name="Biotechnol. Biofuels">
        <title>New insights from the biogas microbiome by comprehensive genome-resolved metagenomics of nearly 1600 species originating from multiple anaerobic digesters.</title>
        <authorList>
            <person name="Campanaro S."/>
            <person name="Treu L."/>
            <person name="Rodriguez-R L.M."/>
            <person name="Kovalovszki A."/>
            <person name="Ziels R.M."/>
            <person name="Maus I."/>
            <person name="Zhu X."/>
            <person name="Kougias P.G."/>
            <person name="Basile A."/>
            <person name="Luo G."/>
            <person name="Schluter A."/>
            <person name="Konstantinidis K.T."/>
            <person name="Angelidaki I."/>
        </authorList>
    </citation>
    <scope>NUCLEOTIDE SEQUENCE [LARGE SCALE GENOMIC DNA]</scope>
    <source>
        <strain evidence="4">AS27yjCOA_202</strain>
    </source>
</reference>
<dbReference type="EMBL" id="JAAZNV010000011">
    <property type="protein sequence ID" value="NMB91852.1"/>
    <property type="molecule type" value="Genomic_DNA"/>
</dbReference>
<name>A0A7X9HSY0_UNCKA</name>
<organism evidence="4 5">
    <name type="scientific">candidate division WWE3 bacterium</name>
    <dbReference type="NCBI Taxonomy" id="2053526"/>
    <lineage>
        <taxon>Bacteria</taxon>
        <taxon>Katanobacteria</taxon>
    </lineage>
</organism>
<dbReference type="PANTHER" id="PTHR44196">
    <property type="entry name" value="DEHYDROGENASE/REDUCTASE SDR FAMILY MEMBER 7B"/>
    <property type="match status" value="1"/>
</dbReference>
<evidence type="ECO:0000313" key="5">
    <source>
        <dbReference type="Proteomes" id="UP000590542"/>
    </source>
</evidence>
<protein>
    <submittedName>
        <fullName evidence="4">SDR family oxidoreductase</fullName>
    </submittedName>
</protein>